<keyword evidence="2" id="KW-1185">Reference proteome</keyword>
<accession>A0A098TMQ1</accession>
<organism evidence="1 2">
    <name type="scientific">Neosynechococcus sphagnicola sy1</name>
    <dbReference type="NCBI Taxonomy" id="1497020"/>
    <lineage>
        <taxon>Bacteria</taxon>
        <taxon>Bacillati</taxon>
        <taxon>Cyanobacteriota</taxon>
        <taxon>Cyanophyceae</taxon>
        <taxon>Neosynechococcales</taxon>
        <taxon>Neosynechococcaceae</taxon>
        <taxon>Neosynechococcus</taxon>
    </lineage>
</organism>
<dbReference type="AlphaFoldDB" id="A0A098TMQ1"/>
<evidence type="ECO:0000313" key="1">
    <source>
        <dbReference type="EMBL" id="KGF73561.1"/>
    </source>
</evidence>
<proteinExistence type="predicted"/>
<dbReference type="Proteomes" id="UP000030170">
    <property type="component" value="Unassembled WGS sequence"/>
</dbReference>
<gene>
    <name evidence="1" type="ORF">DO97_18940</name>
</gene>
<evidence type="ECO:0000313" key="2">
    <source>
        <dbReference type="Proteomes" id="UP000030170"/>
    </source>
</evidence>
<name>A0A098TMQ1_9CYAN</name>
<comment type="caution">
    <text evidence="1">The sequence shown here is derived from an EMBL/GenBank/DDBJ whole genome shotgun (WGS) entry which is preliminary data.</text>
</comment>
<dbReference type="EMBL" id="JJML01000007">
    <property type="protein sequence ID" value="KGF73561.1"/>
    <property type="molecule type" value="Genomic_DNA"/>
</dbReference>
<reference evidence="1 2" key="1">
    <citation type="journal article" date="2014" name="Mol. Ecol.">
        <title>Evolution of Synechococcus.</title>
        <authorList>
            <person name="Dvorak P."/>
            <person name="Casamatta D."/>
            <person name="Hasler P."/>
            <person name="Poulickova A."/>
            <person name="Ondrej V."/>
            <person name="Sanges R."/>
        </authorList>
    </citation>
    <scope>NUCLEOTIDE SEQUENCE [LARGE SCALE GENOMIC DNA]</scope>
    <source>
        <strain evidence="1 2">CAUP A 1101</strain>
    </source>
</reference>
<sequence length="266" mass="31496">MWEADSQGVFSIEQLFQFQVIPETEFLETCDTRVRRSWTNQLNQPPSDQEIKQNYWEFLNLLHGYLTEFEIYNLIFSGADWEQFCLDHPGQQANLPVVITSSLPISTFEFEDIILGRTYGDYWIGIGKVPDYHGHLYSLPVQEPLSHEGADLVDPRTLEFVNEFTEFLQIFPQQYLWTIYPTREGALRRLLIAIKITSHNEFDRFESSRRVAWRDWSQATQLFIQDLQSILTNIYEYRLFDRYTYVIGQTSWGDWAGVWTQDSFNP</sequence>
<protein>
    <submittedName>
        <fullName evidence="1">Uncharacterized protein</fullName>
    </submittedName>
</protein>